<dbReference type="EMBL" id="WVIE01000017">
    <property type="protein sequence ID" value="NDJ18586.1"/>
    <property type="molecule type" value="Genomic_DNA"/>
</dbReference>
<dbReference type="InterPro" id="IPR000522">
    <property type="entry name" value="ABC_transptr_permease_BtuC"/>
</dbReference>
<keyword evidence="7 8" id="KW-0472">Membrane</keyword>
<evidence type="ECO:0000256" key="6">
    <source>
        <dbReference type="ARBA" id="ARBA00022989"/>
    </source>
</evidence>
<dbReference type="InterPro" id="IPR037294">
    <property type="entry name" value="ABC_BtuC-like"/>
</dbReference>
<evidence type="ECO:0000256" key="1">
    <source>
        <dbReference type="ARBA" id="ARBA00004651"/>
    </source>
</evidence>
<feature type="transmembrane region" description="Helical" evidence="8">
    <location>
        <begin position="127"/>
        <end position="147"/>
    </location>
</feature>
<evidence type="ECO:0000256" key="7">
    <source>
        <dbReference type="ARBA" id="ARBA00023136"/>
    </source>
</evidence>
<feature type="transmembrane region" description="Helical" evidence="8">
    <location>
        <begin position="207"/>
        <end position="226"/>
    </location>
</feature>
<evidence type="ECO:0000313" key="10">
    <source>
        <dbReference type="Proteomes" id="UP000646053"/>
    </source>
</evidence>
<comment type="caution">
    <text evidence="9">The sequence shown here is derived from an EMBL/GenBank/DDBJ whole genome shotgun (WGS) entry which is preliminary data.</text>
</comment>
<dbReference type="CDD" id="cd06550">
    <property type="entry name" value="TM_ABC_iron-siderophores_like"/>
    <property type="match status" value="1"/>
</dbReference>
<feature type="transmembrane region" description="Helical" evidence="8">
    <location>
        <begin position="317"/>
        <end position="335"/>
    </location>
</feature>
<evidence type="ECO:0000256" key="5">
    <source>
        <dbReference type="ARBA" id="ARBA00022692"/>
    </source>
</evidence>
<feature type="transmembrane region" description="Helical" evidence="8">
    <location>
        <begin position="21"/>
        <end position="41"/>
    </location>
</feature>
<sequence length="340" mass="35874">MVDPPTSSNESPRLRSRMIGLAIGVLLLIGCFLVNLVAGAARTDFNTVWNALFAFNDSTEQVIIRTARLPRALIAPTVGAALAVAGALMQGLTRNPLADSGLLGINAGAALAVVATTVWLGNASMQLYTWVAFAGAAIAAGAVYFLGSLGRRGMTPLKLVLAGAVLSYLLAAFTIGLLILSERTLEEIRFWLAGSVAGRSLEAFWQVFPYLIAGFAIAFSLGRQITALSLGEDVARGLGLRIGWVKAMSAIAVVLLAGGAVSLAGPIAFVGLVVPHLVRFWVGVDYQWLLPYAAIWGAILLSLADLAARWLLQPQELPVGVMTTLLGGPFFIYLARSRVK</sequence>
<keyword evidence="10" id="KW-1185">Reference proteome</keyword>
<dbReference type="GO" id="GO:0022857">
    <property type="term" value="F:transmembrane transporter activity"/>
    <property type="evidence" value="ECO:0007669"/>
    <property type="project" value="InterPro"/>
</dbReference>
<evidence type="ECO:0000256" key="2">
    <source>
        <dbReference type="ARBA" id="ARBA00007935"/>
    </source>
</evidence>
<organism evidence="9 10">
    <name type="scientific">Myxacorys almedinensis A</name>
    <dbReference type="NCBI Taxonomy" id="2690445"/>
    <lineage>
        <taxon>Bacteria</taxon>
        <taxon>Bacillati</taxon>
        <taxon>Cyanobacteriota</taxon>
        <taxon>Cyanophyceae</taxon>
        <taxon>Leptolyngbyales</taxon>
        <taxon>Leptolyngbyaceae</taxon>
        <taxon>Myxacorys</taxon>
        <taxon>Myxacorys almedinensis</taxon>
    </lineage>
</organism>
<evidence type="ECO:0000313" key="9">
    <source>
        <dbReference type="EMBL" id="NDJ18586.1"/>
    </source>
</evidence>
<dbReference type="FunFam" id="1.10.3470.10:FF:000001">
    <property type="entry name" value="Vitamin B12 ABC transporter permease BtuC"/>
    <property type="match status" value="1"/>
</dbReference>
<feature type="transmembrane region" description="Helical" evidence="8">
    <location>
        <begin position="289"/>
        <end position="311"/>
    </location>
</feature>
<keyword evidence="3" id="KW-0813">Transport</keyword>
<name>A0A8J7Z5L1_9CYAN</name>
<dbReference type="SUPFAM" id="SSF81345">
    <property type="entry name" value="ABC transporter involved in vitamin B12 uptake, BtuC"/>
    <property type="match status" value="1"/>
</dbReference>
<dbReference type="AlphaFoldDB" id="A0A8J7Z5L1"/>
<gene>
    <name evidence="9" type="ORF">GS601_15045</name>
</gene>
<keyword evidence="5 8" id="KW-0812">Transmembrane</keyword>
<comment type="similarity">
    <text evidence="2">Belongs to the binding-protein-dependent transport system permease family. FecCD subfamily.</text>
</comment>
<dbReference type="RefSeq" id="WP_162424108.1">
    <property type="nucleotide sequence ID" value="NZ_WVIE01000017.1"/>
</dbReference>
<evidence type="ECO:0000256" key="3">
    <source>
        <dbReference type="ARBA" id="ARBA00022448"/>
    </source>
</evidence>
<evidence type="ECO:0000256" key="4">
    <source>
        <dbReference type="ARBA" id="ARBA00022475"/>
    </source>
</evidence>
<reference evidence="9" key="1">
    <citation type="submission" date="2019-12" db="EMBL/GenBank/DDBJ databases">
        <title>High-Quality draft genome sequences of three cyanobacteria isolated from the limestone walls of the Old Cathedral of Coimbra.</title>
        <authorList>
            <person name="Tiago I."/>
            <person name="Soares F."/>
            <person name="Portugal A."/>
        </authorList>
    </citation>
    <scope>NUCLEOTIDE SEQUENCE</scope>
    <source>
        <strain evidence="9">A</strain>
    </source>
</reference>
<dbReference type="PANTHER" id="PTHR30472">
    <property type="entry name" value="FERRIC ENTEROBACTIN TRANSPORT SYSTEM PERMEASE PROTEIN"/>
    <property type="match status" value="1"/>
</dbReference>
<feature type="transmembrane region" description="Helical" evidence="8">
    <location>
        <begin position="101"/>
        <end position="121"/>
    </location>
</feature>
<keyword evidence="6 8" id="KW-1133">Transmembrane helix</keyword>
<evidence type="ECO:0000256" key="8">
    <source>
        <dbReference type="SAM" id="Phobius"/>
    </source>
</evidence>
<comment type="subcellular location">
    <subcellularLocation>
        <location evidence="1">Cell membrane</location>
        <topology evidence="1">Multi-pass membrane protein</topology>
    </subcellularLocation>
</comment>
<feature type="transmembrane region" description="Helical" evidence="8">
    <location>
        <begin position="72"/>
        <end position="89"/>
    </location>
</feature>
<dbReference type="Proteomes" id="UP000646053">
    <property type="component" value="Unassembled WGS sequence"/>
</dbReference>
<dbReference type="PANTHER" id="PTHR30472:SF1">
    <property type="entry name" value="FE(3+) DICITRATE TRANSPORT SYSTEM PERMEASE PROTEIN FECC-RELATED"/>
    <property type="match status" value="1"/>
</dbReference>
<protein>
    <submittedName>
        <fullName evidence="9">Iron chelate uptake ABC transporter family permease subunit</fullName>
    </submittedName>
</protein>
<keyword evidence="4" id="KW-1003">Cell membrane</keyword>
<dbReference type="GO" id="GO:0005886">
    <property type="term" value="C:plasma membrane"/>
    <property type="evidence" value="ECO:0007669"/>
    <property type="project" value="UniProtKB-SubCell"/>
</dbReference>
<accession>A0A8J7Z5L1</accession>
<feature type="transmembrane region" description="Helical" evidence="8">
    <location>
        <begin position="159"/>
        <end position="180"/>
    </location>
</feature>
<proteinExistence type="inferred from homology"/>
<dbReference type="Gene3D" id="1.10.3470.10">
    <property type="entry name" value="ABC transporter involved in vitamin B12 uptake, BtuC"/>
    <property type="match status" value="1"/>
</dbReference>
<dbReference type="Pfam" id="PF01032">
    <property type="entry name" value="FecCD"/>
    <property type="match status" value="1"/>
</dbReference>
<dbReference type="GO" id="GO:0033214">
    <property type="term" value="P:siderophore-iron import into cell"/>
    <property type="evidence" value="ECO:0007669"/>
    <property type="project" value="TreeGrafter"/>
</dbReference>